<name>A0A6J5JFK0_9BURK</name>
<dbReference type="EMBL" id="CABWIL020000024">
    <property type="protein sequence ID" value="CAB3970496.1"/>
    <property type="molecule type" value="Genomic_DNA"/>
</dbReference>
<evidence type="ECO:0000313" key="2">
    <source>
        <dbReference type="Proteomes" id="UP000494301"/>
    </source>
</evidence>
<proteinExistence type="predicted"/>
<dbReference type="AlphaFoldDB" id="A0A6J5JFK0"/>
<organism evidence="1 2">
    <name type="scientific">Burkholderia aenigmatica</name>
    <dbReference type="NCBI Taxonomy" id="2015348"/>
    <lineage>
        <taxon>Bacteria</taxon>
        <taxon>Pseudomonadati</taxon>
        <taxon>Pseudomonadota</taxon>
        <taxon>Betaproteobacteria</taxon>
        <taxon>Burkholderiales</taxon>
        <taxon>Burkholderiaceae</taxon>
        <taxon>Burkholderia</taxon>
        <taxon>Burkholderia cepacia complex</taxon>
    </lineage>
</organism>
<accession>A0A6J5JFK0</accession>
<dbReference type="Proteomes" id="UP000494301">
    <property type="component" value="Unassembled WGS sequence"/>
</dbReference>
<reference evidence="1 2" key="1">
    <citation type="submission" date="2020-04" db="EMBL/GenBank/DDBJ databases">
        <authorList>
            <person name="Depoorter E."/>
        </authorList>
    </citation>
    <scope>NUCLEOTIDE SEQUENCE [LARGE SCALE GENOMIC DNA]</scope>
    <source>
        <strain evidence="1 2">BCC0217</strain>
    </source>
</reference>
<sequence>MLTDAIETAGQFHSSGLQRADLANGVANNLLFSNSRVDHQQPCLGVRDLVLKRLNGYFRFCLSLLVGGNLFGGDTSKF</sequence>
<evidence type="ECO:0000313" key="1">
    <source>
        <dbReference type="EMBL" id="CAB3970496.1"/>
    </source>
</evidence>
<protein>
    <submittedName>
        <fullName evidence="1">Uncharacterized protein</fullName>
    </submittedName>
</protein>
<gene>
    <name evidence="1" type="ORF">BLA3211_05968</name>
</gene>